<feature type="region of interest" description="Involved in Mg(2+) ion dislocation from EF-Tu" evidence="5">
    <location>
        <begin position="78"/>
        <end position="81"/>
    </location>
</feature>
<dbReference type="FunFam" id="1.10.8.10:FF:000001">
    <property type="entry name" value="Elongation factor Ts"/>
    <property type="match status" value="1"/>
</dbReference>
<dbReference type="NCBIfam" id="TIGR00116">
    <property type="entry name" value="tsf"/>
    <property type="match status" value="1"/>
</dbReference>
<evidence type="ECO:0000313" key="10">
    <source>
        <dbReference type="Proteomes" id="UP000231162"/>
    </source>
</evidence>
<name>A0A2M6R850_9BACT</name>
<dbReference type="SUPFAM" id="SSF46934">
    <property type="entry name" value="UBA-like"/>
    <property type="match status" value="1"/>
</dbReference>
<comment type="function">
    <text evidence="5 6">Associates with the EF-Tu.GDP complex and induces the exchange of GDP to GTP. It remains bound to the aminoacyl-tRNA.EF-Tu.GTP complex up to the GTP hydrolysis stage on the ribosome.</text>
</comment>
<dbReference type="PANTHER" id="PTHR11741:SF0">
    <property type="entry name" value="ELONGATION FACTOR TS, MITOCHONDRIAL"/>
    <property type="match status" value="1"/>
</dbReference>
<evidence type="ECO:0000256" key="6">
    <source>
        <dbReference type="RuleBase" id="RU000642"/>
    </source>
</evidence>
<dbReference type="GO" id="GO:0005737">
    <property type="term" value="C:cytoplasm"/>
    <property type="evidence" value="ECO:0007669"/>
    <property type="project" value="UniProtKB-SubCell"/>
</dbReference>
<evidence type="ECO:0000256" key="5">
    <source>
        <dbReference type="HAMAP-Rule" id="MF_00050"/>
    </source>
</evidence>
<comment type="caution">
    <text evidence="9">The sequence shown here is derived from an EMBL/GenBank/DDBJ whole genome shotgun (WGS) entry which is preliminary data.</text>
</comment>
<dbReference type="AlphaFoldDB" id="A0A2M6R850"/>
<dbReference type="EMBL" id="PEZX01000041">
    <property type="protein sequence ID" value="PIS06696.1"/>
    <property type="molecule type" value="Genomic_DNA"/>
</dbReference>
<keyword evidence="5" id="KW-0963">Cytoplasm</keyword>
<evidence type="ECO:0000259" key="8">
    <source>
        <dbReference type="Pfam" id="PF00889"/>
    </source>
</evidence>
<dbReference type="InterPro" id="IPR009060">
    <property type="entry name" value="UBA-like_sf"/>
</dbReference>
<dbReference type="PANTHER" id="PTHR11741">
    <property type="entry name" value="ELONGATION FACTOR TS"/>
    <property type="match status" value="1"/>
</dbReference>
<dbReference type="Gene3D" id="1.10.8.10">
    <property type="entry name" value="DNA helicase RuvA subunit, C-terminal domain"/>
    <property type="match status" value="1"/>
</dbReference>
<evidence type="ECO:0000256" key="4">
    <source>
        <dbReference type="ARBA" id="ARBA00022917"/>
    </source>
</evidence>
<dbReference type="GO" id="GO:0003746">
    <property type="term" value="F:translation elongation factor activity"/>
    <property type="evidence" value="ECO:0007669"/>
    <property type="project" value="UniProtKB-UniRule"/>
</dbReference>
<dbReference type="CDD" id="cd14275">
    <property type="entry name" value="UBA_EF-Ts"/>
    <property type="match status" value="1"/>
</dbReference>
<dbReference type="PROSITE" id="PS01126">
    <property type="entry name" value="EF_TS_1"/>
    <property type="match status" value="1"/>
</dbReference>
<gene>
    <name evidence="5 9" type="primary">tsf</name>
    <name evidence="9" type="ORF">COT79_03300</name>
</gene>
<dbReference type="InterPro" id="IPR001816">
    <property type="entry name" value="Transl_elong_EFTs/EF1B"/>
</dbReference>
<evidence type="ECO:0000256" key="3">
    <source>
        <dbReference type="ARBA" id="ARBA00022768"/>
    </source>
</evidence>
<comment type="similarity">
    <text evidence="1 5 6">Belongs to the EF-Ts family.</text>
</comment>
<accession>A0A2M6R850</accession>
<keyword evidence="4 5" id="KW-0648">Protein biosynthesis</keyword>
<dbReference type="Proteomes" id="UP000231162">
    <property type="component" value="Unassembled WGS sequence"/>
</dbReference>
<dbReference type="Pfam" id="PF00889">
    <property type="entry name" value="EF_TS"/>
    <property type="match status" value="1"/>
</dbReference>
<dbReference type="PROSITE" id="PS01127">
    <property type="entry name" value="EF_TS_2"/>
    <property type="match status" value="1"/>
</dbReference>
<organism evidence="9 10">
    <name type="scientific">Candidatus Berkelbacteria bacterium CG10_big_fil_rev_8_21_14_0_10_43_14</name>
    <dbReference type="NCBI Taxonomy" id="1974515"/>
    <lineage>
        <taxon>Bacteria</taxon>
        <taxon>Candidatus Berkelbacteria</taxon>
    </lineage>
</organism>
<sequence>MTLDLIKQLRDETGAGIMEIKKALDESAGDLAKTRAVLKKSGAAKAAKRAERTAGQGMVEAYSHNGRIGVLVEVNCETDFVARGDDFKTFTHDCALQVAAMKPENVDDLLKQEYVKDPSQTVGDLLETLIAKTGEKIVVSRFVVYELGKE</sequence>
<dbReference type="InterPro" id="IPR018101">
    <property type="entry name" value="Transl_elong_Ts_CS"/>
</dbReference>
<dbReference type="SUPFAM" id="SSF54713">
    <property type="entry name" value="Elongation factor Ts (EF-Ts), dimerisation domain"/>
    <property type="match status" value="1"/>
</dbReference>
<comment type="subcellular location">
    <subcellularLocation>
        <location evidence="5 7">Cytoplasm</location>
    </subcellularLocation>
</comment>
<evidence type="ECO:0000256" key="2">
    <source>
        <dbReference type="ARBA" id="ARBA00016956"/>
    </source>
</evidence>
<dbReference type="Gene3D" id="3.30.479.20">
    <property type="entry name" value="Elongation factor Ts, dimerisation domain"/>
    <property type="match status" value="1"/>
</dbReference>
<feature type="domain" description="Translation elongation factor EFTs/EF1B dimerisation" evidence="8">
    <location>
        <begin position="69"/>
        <end position="147"/>
    </location>
</feature>
<evidence type="ECO:0000256" key="7">
    <source>
        <dbReference type="RuleBase" id="RU000643"/>
    </source>
</evidence>
<evidence type="ECO:0000313" key="9">
    <source>
        <dbReference type="EMBL" id="PIS06696.1"/>
    </source>
</evidence>
<keyword evidence="3 5" id="KW-0251">Elongation factor</keyword>
<proteinExistence type="inferred from homology"/>
<dbReference type="InterPro" id="IPR036402">
    <property type="entry name" value="EF-Ts_dimer_sf"/>
</dbReference>
<protein>
    <recommendedName>
        <fullName evidence="2 5">Elongation factor Ts</fullName>
        <shortName evidence="5">EF-Ts</shortName>
    </recommendedName>
</protein>
<dbReference type="InterPro" id="IPR014039">
    <property type="entry name" value="Transl_elong_EFTs/EF1B_dimer"/>
</dbReference>
<dbReference type="HAMAP" id="MF_00050">
    <property type="entry name" value="EF_Ts"/>
    <property type="match status" value="1"/>
</dbReference>
<reference evidence="10" key="1">
    <citation type="submission" date="2017-09" db="EMBL/GenBank/DDBJ databases">
        <title>Depth-based differentiation of microbial function through sediment-hosted aquifers and enrichment of novel symbionts in the deep terrestrial subsurface.</title>
        <authorList>
            <person name="Probst A.J."/>
            <person name="Ladd B."/>
            <person name="Jarett J.K."/>
            <person name="Geller-Mcgrath D.E."/>
            <person name="Sieber C.M.K."/>
            <person name="Emerson J.B."/>
            <person name="Anantharaman K."/>
            <person name="Thomas B.C."/>
            <person name="Malmstrom R."/>
            <person name="Stieglmeier M."/>
            <person name="Klingl A."/>
            <person name="Woyke T."/>
            <person name="Ryan C.M."/>
            <person name="Banfield J.F."/>
        </authorList>
    </citation>
    <scope>NUCLEOTIDE SEQUENCE [LARGE SCALE GENOMIC DNA]</scope>
</reference>
<evidence type="ECO:0000256" key="1">
    <source>
        <dbReference type="ARBA" id="ARBA00005532"/>
    </source>
</evidence>